<dbReference type="OrthoDB" id="245173at2759"/>
<dbReference type="GO" id="GO:0007030">
    <property type="term" value="P:Golgi organization"/>
    <property type="evidence" value="ECO:0007669"/>
    <property type="project" value="TreeGrafter"/>
</dbReference>
<feature type="compositionally biased region" description="Low complexity" evidence="9">
    <location>
        <begin position="856"/>
        <end position="870"/>
    </location>
</feature>
<feature type="region of interest" description="Disordered" evidence="9">
    <location>
        <begin position="275"/>
        <end position="302"/>
    </location>
</feature>
<gene>
    <name evidence="10" type="ORF">Pmar_PMAR008284</name>
</gene>
<dbReference type="OMA" id="MRFQSYT"/>
<dbReference type="GO" id="GO:0006886">
    <property type="term" value="P:intracellular protein transport"/>
    <property type="evidence" value="ECO:0007669"/>
    <property type="project" value="InterPro"/>
</dbReference>
<feature type="compositionally biased region" description="Acidic residues" evidence="9">
    <location>
        <begin position="874"/>
        <end position="884"/>
    </location>
</feature>
<dbReference type="Proteomes" id="UP000007800">
    <property type="component" value="Unassembled WGS sequence"/>
</dbReference>
<comment type="subcellular location">
    <subcellularLocation>
        <location evidence="1">Golgi apparatus membrane</location>
        <topology evidence="1">Peripheral membrane protein</topology>
    </subcellularLocation>
</comment>
<dbReference type="InParanoid" id="C5LAS6"/>
<evidence type="ECO:0000256" key="5">
    <source>
        <dbReference type="ARBA" id="ARBA00022927"/>
    </source>
</evidence>
<feature type="region of interest" description="Disordered" evidence="9">
    <location>
        <begin position="853"/>
        <end position="916"/>
    </location>
</feature>
<keyword evidence="7" id="KW-0472">Membrane</keyword>
<protein>
    <recommendedName>
        <fullName evidence="3">Conserved oligomeric Golgi complex subunit 7</fullName>
    </recommendedName>
    <alternativeName>
        <fullName evidence="8">Component of oligomeric Golgi complex 7</fullName>
    </alternativeName>
</protein>
<evidence type="ECO:0000256" key="9">
    <source>
        <dbReference type="SAM" id="MobiDB-lite"/>
    </source>
</evidence>
<proteinExistence type="inferred from homology"/>
<keyword evidence="6" id="KW-0333">Golgi apparatus</keyword>
<keyword evidence="4" id="KW-0813">Transport</keyword>
<dbReference type="RefSeq" id="XP_002774337.1">
    <property type="nucleotide sequence ID" value="XM_002774291.1"/>
</dbReference>
<sequence length="916" mass="101019">MVLPARPVAAGGPTRDDILRQLASSLSEHGSTAEDFDEVEWLMEELGKGGRAGMSMDAILARLNSNLNALAQETSAMIDSESSQLMSAVPAVMHDLQCMKGDVSKGEGRLAKLVGELGSRDKEEQRQTQLFIAKVDSGKGKLQAARTALGEAYNWDARIRELDSLLHRGEFREFKGKMGEIREALDGGLKMLPDYEDRRQEIESMQMSLQREVRRKVGSAIDRCNSKQLRVCYDAYRDDMNVGKGGLEEFEEAVCAAMNNVVQRKWTAYLQSSSSSSATSSDLEGVDAVLSDSEEEDGGRGGDDGVDGVIGFFHALAEALVERLETLAGVKDGDGLLMRKCILSAMKELFGPWAPRCKALPGRPREFLYSLTRGFNHLKRKMHFEDDEWSRICAQKLVDSKLLESLVPGLFLPVEGGGGVRNPLSSEEEMEEVEEERRSRLSLADGLISLETRVMKYQTAIVRSGSAGLEGSLSAAALAPLWSREVHQLSVDQSMGSLRVGAEEFNNQLRSIARKASEKAEEGEVEDASVGVILASIADGDDEHEVATTTAAVDEVCQRVNKLIVEGLCSPISKRILKGYGTLAVWSESSSSRGQQGGAMPSASVTSLSEQLFLYVPYLSKKAKEGEDDVLRSQWVPAVFRRAAQTIITEIDSGITIITESGLRQLNTDLRFDDGRRGSICIDCSYSLKIIVSLWNGCRPEEEMPEAEDMKKWIHATQVLLETSSVGAVAEARDDPIVLKLSKALEGAHATPRKETGKSPRVKVMRFQSYTPQAEALKDLKKEPVSAEPIEEELNAELDQVMDYAQIEENRASILPRRPNWDLRRMYAERTSHLSKQTERCLLRLMQEEIRKAEGTEATTGEANTPTAGGVASESEEMEVTEEDKEFRHLARTFHGKPAAISEGELEEEVRPQTRT</sequence>
<dbReference type="InterPro" id="IPR013169">
    <property type="entry name" value="mRNA_splic_Cwf18-like"/>
</dbReference>
<dbReference type="AlphaFoldDB" id="C5LAS6"/>
<organism evidence="11">
    <name type="scientific">Perkinsus marinus (strain ATCC 50983 / TXsc)</name>
    <dbReference type="NCBI Taxonomy" id="423536"/>
    <lineage>
        <taxon>Eukaryota</taxon>
        <taxon>Sar</taxon>
        <taxon>Alveolata</taxon>
        <taxon>Perkinsozoa</taxon>
        <taxon>Perkinsea</taxon>
        <taxon>Perkinsida</taxon>
        <taxon>Perkinsidae</taxon>
        <taxon>Perkinsus</taxon>
    </lineage>
</organism>
<evidence type="ECO:0000256" key="4">
    <source>
        <dbReference type="ARBA" id="ARBA00022448"/>
    </source>
</evidence>
<name>C5LAS6_PERM5</name>
<dbReference type="GO" id="GO:0006890">
    <property type="term" value="P:retrograde vesicle-mediated transport, Golgi to endoplasmic reticulum"/>
    <property type="evidence" value="ECO:0007669"/>
    <property type="project" value="TreeGrafter"/>
</dbReference>
<dbReference type="GO" id="GO:0000139">
    <property type="term" value="C:Golgi membrane"/>
    <property type="evidence" value="ECO:0007669"/>
    <property type="project" value="UniProtKB-SubCell"/>
</dbReference>
<dbReference type="InterPro" id="IPR019335">
    <property type="entry name" value="COG7"/>
</dbReference>
<reference evidence="10 11" key="1">
    <citation type="submission" date="2008-07" db="EMBL/GenBank/DDBJ databases">
        <authorList>
            <person name="El-Sayed N."/>
            <person name="Caler E."/>
            <person name="Inman J."/>
            <person name="Amedeo P."/>
            <person name="Hass B."/>
            <person name="Wortman J."/>
        </authorList>
    </citation>
    <scope>NUCLEOTIDE SEQUENCE [LARGE SCALE GENOMIC DNA]</scope>
    <source>
        <strain evidence="11">ATCC 50983 / TXsc</strain>
    </source>
</reference>
<dbReference type="PANTHER" id="PTHR21443:SF0">
    <property type="entry name" value="CONSERVED OLIGOMERIC GOLGI COMPLEX SUBUNIT 7"/>
    <property type="match status" value="1"/>
</dbReference>
<evidence type="ECO:0000313" key="10">
    <source>
        <dbReference type="EMBL" id="EER06153.1"/>
    </source>
</evidence>
<keyword evidence="11" id="KW-1185">Reference proteome</keyword>
<comment type="similarity">
    <text evidence="2">Belongs to the COG7 family.</text>
</comment>
<dbReference type="GO" id="GO:0017119">
    <property type="term" value="C:Golgi transport complex"/>
    <property type="evidence" value="ECO:0007669"/>
    <property type="project" value="InterPro"/>
</dbReference>
<dbReference type="GeneID" id="9064954"/>
<evidence type="ECO:0000313" key="11">
    <source>
        <dbReference type="Proteomes" id="UP000007800"/>
    </source>
</evidence>
<accession>C5LAS6</accession>
<evidence type="ECO:0000256" key="8">
    <source>
        <dbReference type="ARBA" id="ARBA00031345"/>
    </source>
</evidence>
<dbReference type="EMBL" id="GG680784">
    <property type="protein sequence ID" value="EER06153.1"/>
    <property type="molecule type" value="Genomic_DNA"/>
</dbReference>
<evidence type="ECO:0000256" key="6">
    <source>
        <dbReference type="ARBA" id="ARBA00023034"/>
    </source>
</evidence>
<keyword evidence="5" id="KW-0653">Protein transport</keyword>
<dbReference type="Pfam" id="PF10191">
    <property type="entry name" value="COG7"/>
    <property type="match status" value="1"/>
</dbReference>
<evidence type="ECO:0000256" key="7">
    <source>
        <dbReference type="ARBA" id="ARBA00023136"/>
    </source>
</evidence>
<dbReference type="Pfam" id="PF08315">
    <property type="entry name" value="cwf18"/>
    <property type="match status" value="1"/>
</dbReference>
<evidence type="ECO:0000256" key="2">
    <source>
        <dbReference type="ARBA" id="ARBA00005831"/>
    </source>
</evidence>
<evidence type="ECO:0000256" key="3">
    <source>
        <dbReference type="ARBA" id="ARBA00020984"/>
    </source>
</evidence>
<dbReference type="PANTHER" id="PTHR21443">
    <property type="entry name" value="CONSERVED OLIGOMERIC GOLGI COMPLEX COMPONENT 7"/>
    <property type="match status" value="1"/>
</dbReference>
<evidence type="ECO:0000256" key="1">
    <source>
        <dbReference type="ARBA" id="ARBA00004395"/>
    </source>
</evidence>